<feature type="domain" description="BTB" evidence="11">
    <location>
        <begin position="46"/>
        <end position="113"/>
    </location>
</feature>
<dbReference type="FunFam" id="3.30.710.10:FF:000025">
    <property type="entry name" value="B-cell lymphoma 6 protein-like"/>
    <property type="match status" value="1"/>
</dbReference>
<keyword evidence="7" id="KW-0395">Inflammatory response</keyword>
<dbReference type="OMA" id="VANTCHR"/>
<dbReference type="PANTHER" id="PTHR46105:SF25">
    <property type="entry name" value="ZGC:110075 PROTEIN"/>
    <property type="match status" value="1"/>
</dbReference>
<organism evidence="13 14">
    <name type="scientific">Anabas testudineus</name>
    <name type="common">Climbing perch</name>
    <name type="synonym">Anthias testudineus</name>
    <dbReference type="NCBI Taxonomy" id="64144"/>
    <lineage>
        <taxon>Eukaryota</taxon>
        <taxon>Metazoa</taxon>
        <taxon>Chordata</taxon>
        <taxon>Craniata</taxon>
        <taxon>Vertebrata</taxon>
        <taxon>Euteleostomi</taxon>
        <taxon>Actinopterygii</taxon>
        <taxon>Neopterygii</taxon>
        <taxon>Teleostei</taxon>
        <taxon>Neoteleostei</taxon>
        <taxon>Acanthomorphata</taxon>
        <taxon>Anabantaria</taxon>
        <taxon>Anabantiformes</taxon>
        <taxon>Anabantoidei</taxon>
        <taxon>Anabantidae</taxon>
        <taxon>Anabas</taxon>
    </lineage>
</organism>
<dbReference type="GO" id="GO:0003682">
    <property type="term" value="F:chromatin binding"/>
    <property type="evidence" value="ECO:0007669"/>
    <property type="project" value="UniProtKB-ARBA"/>
</dbReference>
<dbReference type="GO" id="GO:0008270">
    <property type="term" value="F:zinc ion binding"/>
    <property type="evidence" value="ECO:0007669"/>
    <property type="project" value="UniProtKB-KW"/>
</dbReference>
<comment type="subcellular location">
    <subcellularLocation>
        <location evidence="1">Nucleus</location>
    </subcellularLocation>
</comment>
<dbReference type="GO" id="GO:1903037">
    <property type="term" value="P:regulation of leukocyte cell-cell adhesion"/>
    <property type="evidence" value="ECO:0007669"/>
    <property type="project" value="UniProtKB-ARBA"/>
</dbReference>
<dbReference type="GO" id="GO:0045597">
    <property type="term" value="P:positive regulation of cell differentiation"/>
    <property type="evidence" value="ECO:0007669"/>
    <property type="project" value="UniProtKB-ARBA"/>
</dbReference>
<feature type="domain" description="C2H2-type" evidence="12">
    <location>
        <begin position="611"/>
        <end position="634"/>
    </location>
</feature>
<feature type="domain" description="C2H2-type" evidence="12">
    <location>
        <begin position="527"/>
        <end position="554"/>
    </location>
</feature>
<dbReference type="InterPro" id="IPR050457">
    <property type="entry name" value="ZnFinger_BTB_dom_contain"/>
</dbReference>
<feature type="compositionally biased region" description="Polar residues" evidence="10">
    <location>
        <begin position="311"/>
        <end position="338"/>
    </location>
</feature>
<reference evidence="13" key="2">
    <citation type="submission" date="2025-08" db="UniProtKB">
        <authorList>
            <consortium name="Ensembl"/>
        </authorList>
    </citation>
    <scope>IDENTIFICATION</scope>
</reference>
<feature type="region of interest" description="Disordered" evidence="10">
    <location>
        <begin position="311"/>
        <end position="347"/>
    </location>
</feature>
<name>A0A3Q1JEK4_ANATE</name>
<evidence type="ECO:0000256" key="3">
    <source>
        <dbReference type="ARBA" id="ARBA00022737"/>
    </source>
</evidence>
<evidence type="ECO:0000256" key="6">
    <source>
        <dbReference type="ARBA" id="ARBA00022859"/>
    </source>
</evidence>
<evidence type="ECO:0000313" key="14">
    <source>
        <dbReference type="Proteomes" id="UP000265040"/>
    </source>
</evidence>
<dbReference type="InParanoid" id="A0A3Q1JEK4"/>
<dbReference type="Proteomes" id="UP000265040">
    <property type="component" value="Chromosome 17"/>
</dbReference>
<dbReference type="AlphaFoldDB" id="A0A3Q1JEK4"/>
<dbReference type="SUPFAM" id="SSF54695">
    <property type="entry name" value="POZ domain"/>
    <property type="match status" value="1"/>
</dbReference>
<dbReference type="FunFam" id="3.30.160.60:FF:000105">
    <property type="entry name" value="B-cell CLL/lymphoma 6, member B"/>
    <property type="match status" value="2"/>
</dbReference>
<dbReference type="GO" id="GO:0005634">
    <property type="term" value="C:nucleus"/>
    <property type="evidence" value="ECO:0007669"/>
    <property type="project" value="UniProtKB-SubCell"/>
</dbReference>
<evidence type="ECO:0000256" key="1">
    <source>
        <dbReference type="ARBA" id="ARBA00004123"/>
    </source>
</evidence>
<dbReference type="GO" id="GO:0042981">
    <property type="term" value="P:regulation of apoptotic process"/>
    <property type="evidence" value="ECO:0007669"/>
    <property type="project" value="UniProtKB-ARBA"/>
</dbReference>
<sequence length="659" mass="73102">MYRVSRKLLQDCDSMATTADGCIQFTRHAGDVLLNFNRLRSRNILTDVTIQVDGQHFHAHKAILVACSGFFYSVFMDPQNTNLSAISLDPKVDPKGFSILLDFMYTSCLNIKDSLVLATMNTAMYLQMEHVADTCHRFIKSRHQSLNNQTEEVQINSLHLAEEIPALTPLDEKESDFRNTHTSPSSPPQECRGYMPNVFRGINTSGSYHVYGDHHVSAGKLEGSHKIGIPRGEGLSQVPNTNMADSDSTTIISHRVPPHPSFPSTTTRPVGAHGSLQGHAAPMEEDSIQHPQTSCLRLSLGFSKGVICSPQSPLRSDCQPNSPTESSSSRNATMSLKQPSEHPKDAKARNWKKYKFIVMNQAPNESEQEVQGGSAEATVMSPTLSPCSTGGAGQHSEIQGDDGSSEHRDEMPTSQSVDSCSNISHRRCSSCGCDSPQRMELGHLSPDSYSRDETTKLHLDYSSSSCDNNTSFCNSCGSKFTEEDALKDHMVQVHSDKPYKCDCCQAAFRYKGNLASHKTVHTGAKPYHCNICGAQFNRPANLKTHTRIHSGEKPYKCETCGSRFVQVAHLRAHVLIHTGEKPYPCDICGTHFRHLQTLKSHMRIHTGEKPYHCEKCDLHFRHKSQLRLHLRQKHGAVTNTKTQYRRTPGNVTTGLVNAC</sequence>
<dbReference type="InterPro" id="IPR000210">
    <property type="entry name" value="BTB/POZ_dom"/>
</dbReference>
<accession>A0A3Q1JEK4</accession>
<keyword evidence="6" id="KW-0391">Immunity</keyword>
<dbReference type="CTD" id="100001936"/>
<dbReference type="Ensembl" id="ENSATET00000029337.3">
    <property type="protein sequence ID" value="ENSATEP00000028893.1"/>
    <property type="gene ID" value="ENSATEG00000019949.3"/>
</dbReference>
<evidence type="ECO:0000313" key="13">
    <source>
        <dbReference type="Ensembl" id="ENSATEP00000028893.1"/>
    </source>
</evidence>
<dbReference type="GO" id="GO:0000978">
    <property type="term" value="F:RNA polymerase II cis-regulatory region sequence-specific DNA binding"/>
    <property type="evidence" value="ECO:0007669"/>
    <property type="project" value="TreeGrafter"/>
</dbReference>
<dbReference type="Gene3D" id="3.30.160.60">
    <property type="entry name" value="Classic Zinc Finger"/>
    <property type="match status" value="6"/>
</dbReference>
<dbReference type="GO" id="GO:0045580">
    <property type="term" value="P:regulation of T cell differentiation"/>
    <property type="evidence" value="ECO:0007669"/>
    <property type="project" value="UniProtKB-ARBA"/>
</dbReference>
<keyword evidence="3" id="KW-0677">Repeat</keyword>
<protein>
    <recommendedName>
        <fullName evidence="15">BCL6A transcription repressor b</fullName>
    </recommendedName>
</protein>
<dbReference type="SMART" id="SM00225">
    <property type="entry name" value="BTB"/>
    <property type="match status" value="1"/>
</dbReference>
<reference evidence="13" key="1">
    <citation type="submission" date="2021-04" db="EMBL/GenBank/DDBJ databases">
        <authorList>
            <consortium name="Wellcome Sanger Institute Data Sharing"/>
        </authorList>
    </citation>
    <scope>NUCLEOTIDE SEQUENCE [LARGE SCALE GENOMIC DNA]</scope>
</reference>
<feature type="domain" description="C2H2-type" evidence="12">
    <location>
        <begin position="583"/>
        <end position="610"/>
    </location>
</feature>
<evidence type="ECO:0000256" key="8">
    <source>
        <dbReference type="ARBA" id="ARBA00023242"/>
    </source>
</evidence>
<dbReference type="PROSITE" id="PS50097">
    <property type="entry name" value="BTB"/>
    <property type="match status" value="1"/>
</dbReference>
<keyword evidence="14" id="KW-1185">Reference proteome</keyword>
<dbReference type="GO" id="GO:0001227">
    <property type="term" value="F:DNA-binding transcription repressor activity, RNA polymerase II-specific"/>
    <property type="evidence" value="ECO:0007669"/>
    <property type="project" value="UniProtKB-ARBA"/>
</dbReference>
<proteinExistence type="predicted"/>
<dbReference type="OrthoDB" id="5560627at2759"/>
<evidence type="ECO:0000256" key="4">
    <source>
        <dbReference type="ARBA" id="ARBA00022771"/>
    </source>
</evidence>
<evidence type="ECO:0000256" key="5">
    <source>
        <dbReference type="ARBA" id="ARBA00022833"/>
    </source>
</evidence>
<dbReference type="FunFam" id="3.30.160.60:FF:000457">
    <property type="entry name" value="B-cell lymphoma 6 protein-like"/>
    <property type="match status" value="1"/>
</dbReference>
<evidence type="ECO:0000259" key="11">
    <source>
        <dbReference type="PROSITE" id="PS50097"/>
    </source>
</evidence>
<dbReference type="GO" id="GO:0002376">
    <property type="term" value="P:immune system process"/>
    <property type="evidence" value="ECO:0007669"/>
    <property type="project" value="UniProtKB-KW"/>
</dbReference>
<dbReference type="Pfam" id="PF00096">
    <property type="entry name" value="zf-C2H2"/>
    <property type="match status" value="3"/>
</dbReference>
<dbReference type="GO" id="GO:0051251">
    <property type="term" value="P:positive regulation of lymphocyte activation"/>
    <property type="evidence" value="ECO:0007669"/>
    <property type="project" value="UniProtKB-ARBA"/>
</dbReference>
<dbReference type="Pfam" id="PF00651">
    <property type="entry name" value="BTB"/>
    <property type="match status" value="1"/>
</dbReference>
<dbReference type="InterPro" id="IPR036236">
    <property type="entry name" value="Znf_C2H2_sf"/>
</dbReference>
<keyword evidence="5" id="KW-0862">Zinc</keyword>
<evidence type="ECO:0000256" key="7">
    <source>
        <dbReference type="ARBA" id="ARBA00023198"/>
    </source>
</evidence>
<evidence type="ECO:0000256" key="2">
    <source>
        <dbReference type="ARBA" id="ARBA00022723"/>
    </source>
</evidence>
<feature type="region of interest" description="Disordered" evidence="10">
    <location>
        <begin position="169"/>
        <end position="193"/>
    </location>
</feature>
<evidence type="ECO:0000256" key="10">
    <source>
        <dbReference type="SAM" id="MobiDB-lite"/>
    </source>
</evidence>
<evidence type="ECO:0000259" key="12">
    <source>
        <dbReference type="PROSITE" id="PS50157"/>
    </source>
</evidence>
<dbReference type="Gene3D" id="3.30.710.10">
    <property type="entry name" value="Potassium Channel Kv1.1, Chain A"/>
    <property type="match status" value="1"/>
</dbReference>
<evidence type="ECO:0000256" key="9">
    <source>
        <dbReference type="PROSITE-ProRule" id="PRU00042"/>
    </source>
</evidence>
<dbReference type="InterPro" id="IPR013087">
    <property type="entry name" value="Znf_C2H2_type"/>
</dbReference>
<dbReference type="GO" id="GO:0006954">
    <property type="term" value="P:inflammatory response"/>
    <property type="evidence" value="ECO:0007669"/>
    <property type="project" value="UniProtKB-KW"/>
</dbReference>
<feature type="domain" description="C2H2-type" evidence="12">
    <location>
        <begin position="555"/>
        <end position="582"/>
    </location>
</feature>
<dbReference type="RefSeq" id="XP_026230135.1">
    <property type="nucleotide sequence ID" value="XM_026374350.1"/>
</dbReference>
<feature type="domain" description="C2H2-type" evidence="12">
    <location>
        <begin position="471"/>
        <end position="499"/>
    </location>
</feature>
<dbReference type="InterPro" id="IPR011333">
    <property type="entry name" value="SKP1/BTB/POZ_sf"/>
</dbReference>
<dbReference type="FunFam" id="3.30.160.60:FF:001790">
    <property type="entry name" value="BCL6A, transcription repressor a"/>
    <property type="match status" value="1"/>
</dbReference>
<dbReference type="GeneID" id="113171740"/>
<keyword evidence="8" id="KW-0539">Nucleus</keyword>
<reference evidence="13" key="3">
    <citation type="submission" date="2025-09" db="UniProtKB">
        <authorList>
            <consortium name="Ensembl"/>
        </authorList>
    </citation>
    <scope>IDENTIFICATION</scope>
</reference>
<dbReference type="PROSITE" id="PS00028">
    <property type="entry name" value="ZINC_FINGER_C2H2_1"/>
    <property type="match status" value="6"/>
</dbReference>
<feature type="compositionally biased region" description="Basic and acidic residues" evidence="10">
    <location>
        <begin position="170"/>
        <end position="179"/>
    </location>
</feature>
<feature type="domain" description="C2H2-type" evidence="12">
    <location>
        <begin position="499"/>
        <end position="526"/>
    </location>
</feature>
<dbReference type="GeneTree" id="ENSGT00940000156311"/>
<feature type="region of interest" description="Disordered" evidence="10">
    <location>
        <begin position="364"/>
        <end position="424"/>
    </location>
</feature>
<dbReference type="FunFam" id="3.30.160.60:FF:000289">
    <property type="entry name" value="B-cell CLL/lymphoma 6, member B"/>
    <property type="match status" value="1"/>
</dbReference>
<feature type="compositionally biased region" description="Polar residues" evidence="10">
    <location>
        <begin position="412"/>
        <end position="423"/>
    </location>
</feature>
<evidence type="ECO:0008006" key="15">
    <source>
        <dbReference type="Google" id="ProtNLM"/>
    </source>
</evidence>
<keyword evidence="2" id="KW-0479">Metal-binding</keyword>
<keyword evidence="4 9" id="KW-0863">Zinc-finger</keyword>
<dbReference type="PROSITE" id="PS50157">
    <property type="entry name" value="ZINC_FINGER_C2H2_2"/>
    <property type="match status" value="6"/>
</dbReference>
<dbReference type="PANTHER" id="PTHR46105">
    <property type="entry name" value="AGAP004733-PA"/>
    <property type="match status" value="1"/>
</dbReference>
<dbReference type="SMART" id="SM00355">
    <property type="entry name" value="ZnF_C2H2"/>
    <property type="match status" value="6"/>
</dbReference>
<dbReference type="SUPFAM" id="SSF57667">
    <property type="entry name" value="beta-beta-alpha zinc fingers"/>
    <property type="match status" value="3"/>
</dbReference>